<dbReference type="InterPro" id="IPR029044">
    <property type="entry name" value="Nucleotide-diphossugar_trans"/>
</dbReference>
<dbReference type="EMBL" id="MHMQ01000031">
    <property type="protein sequence ID" value="OGZ29906.1"/>
    <property type="molecule type" value="Genomic_DNA"/>
</dbReference>
<evidence type="ECO:0000313" key="5">
    <source>
        <dbReference type="EMBL" id="OGZ29906.1"/>
    </source>
</evidence>
<dbReference type="InterPro" id="IPR050486">
    <property type="entry name" value="Mannose-1P_guanyltransferase"/>
</dbReference>
<organism evidence="5 6">
    <name type="scientific">Candidatus Niyogibacteria bacterium RIFCSPLOWO2_01_FULL_45_48</name>
    <dbReference type="NCBI Taxonomy" id="1801724"/>
    <lineage>
        <taxon>Bacteria</taxon>
        <taxon>Candidatus Niyogiibacteriota</taxon>
    </lineage>
</organism>
<dbReference type="InterPro" id="IPR006543">
    <property type="entry name" value="Histidinol-phos"/>
</dbReference>
<evidence type="ECO:0000313" key="6">
    <source>
        <dbReference type="Proteomes" id="UP000177486"/>
    </source>
</evidence>
<dbReference type="Proteomes" id="UP000177486">
    <property type="component" value="Unassembled WGS sequence"/>
</dbReference>
<dbReference type="InterPro" id="IPR023214">
    <property type="entry name" value="HAD_sf"/>
</dbReference>
<keyword evidence="3" id="KW-0378">Hydrolase</keyword>
<proteinExistence type="predicted"/>
<sequence length="444" mass="49670">MNKVVIVAGGMGTRMGKLSESTPKSLMRAGDKPIISYQIENLKKYGLRDIILVVNHLGGAIKEYCGDGKRFGVNISYFEEQKPLGTAGGIKLLKRKLGDDFVVVYGDILFNIDFRALLAQHYQNKKAIKNHVGTLVVHPNNHPLDSDLVDISENGRILNFLSKPHAPDLCFRNLVNAALYVLTSKVHRYIPTGEKTDFGKDIFPKILAKKGALFAYHTPEYTRDMGTPERLNEGLNDIKSGLFKQSSLRTKRPAIFLDRDGVINKEVGNLRRAEDFILLPNAAKAIRKINQTGYYAVVISNQPVVAKGFCTMDELLEINKKMETLLGIEGAKLDAVYFCPHHPDKGFPGENKKYKVVCGCRKPKTGMIQNAKKNFNIDLKRSIMVGDSTRDSRLAENLGIKFFGVKTGEALKDNKYELKKKPKVYKDLFAVVNAVIKNKHQSKT</sequence>
<evidence type="ECO:0000259" key="4">
    <source>
        <dbReference type="Pfam" id="PF00483"/>
    </source>
</evidence>
<dbReference type="InterPro" id="IPR005835">
    <property type="entry name" value="NTP_transferase_dom"/>
</dbReference>
<evidence type="ECO:0000256" key="3">
    <source>
        <dbReference type="ARBA" id="ARBA00022801"/>
    </source>
</evidence>
<dbReference type="PANTHER" id="PTHR22572">
    <property type="entry name" value="SUGAR-1-PHOSPHATE GUANYL TRANSFERASE"/>
    <property type="match status" value="1"/>
</dbReference>
<dbReference type="NCBIfam" id="TIGR01656">
    <property type="entry name" value="Histidinol-ppas"/>
    <property type="match status" value="1"/>
</dbReference>
<gene>
    <name evidence="5" type="ORF">A2931_00870</name>
</gene>
<keyword evidence="1" id="KW-0963">Cytoplasm</keyword>
<dbReference type="Gene3D" id="3.90.550.10">
    <property type="entry name" value="Spore Coat Polysaccharide Biosynthesis Protein SpsA, Chain A"/>
    <property type="match status" value="1"/>
</dbReference>
<dbReference type="InterPro" id="IPR006549">
    <property type="entry name" value="HAD-SF_hydro_IIIA"/>
</dbReference>
<dbReference type="CDD" id="cd07503">
    <property type="entry name" value="HAD_HisB-N"/>
    <property type="match status" value="1"/>
</dbReference>
<accession>A0A1G2EVS6</accession>
<dbReference type="Pfam" id="PF13242">
    <property type="entry name" value="Hydrolase_like"/>
    <property type="match status" value="1"/>
</dbReference>
<dbReference type="NCBIfam" id="TIGR01662">
    <property type="entry name" value="HAD-SF-IIIA"/>
    <property type="match status" value="1"/>
</dbReference>
<name>A0A1G2EVS6_9BACT</name>
<dbReference type="InterPro" id="IPR036412">
    <property type="entry name" value="HAD-like_sf"/>
</dbReference>
<feature type="domain" description="Nucleotidyl transferase" evidence="4">
    <location>
        <begin position="3"/>
        <end position="239"/>
    </location>
</feature>
<protein>
    <recommendedName>
        <fullName evidence="4">Nucleotidyl transferase domain-containing protein</fullName>
    </recommendedName>
</protein>
<evidence type="ECO:0000256" key="1">
    <source>
        <dbReference type="ARBA" id="ARBA00022490"/>
    </source>
</evidence>
<dbReference type="GO" id="GO:0046872">
    <property type="term" value="F:metal ion binding"/>
    <property type="evidence" value="ECO:0007669"/>
    <property type="project" value="UniProtKB-KW"/>
</dbReference>
<dbReference type="Pfam" id="PF00483">
    <property type="entry name" value="NTP_transferase"/>
    <property type="match status" value="1"/>
</dbReference>
<dbReference type="CDD" id="cd04181">
    <property type="entry name" value="NTP_transferase"/>
    <property type="match status" value="1"/>
</dbReference>
<dbReference type="GO" id="GO:0016791">
    <property type="term" value="F:phosphatase activity"/>
    <property type="evidence" value="ECO:0007669"/>
    <property type="project" value="InterPro"/>
</dbReference>
<dbReference type="SUPFAM" id="SSF53448">
    <property type="entry name" value="Nucleotide-diphospho-sugar transferases"/>
    <property type="match status" value="1"/>
</dbReference>
<dbReference type="Gene3D" id="3.40.50.1000">
    <property type="entry name" value="HAD superfamily/HAD-like"/>
    <property type="match status" value="1"/>
</dbReference>
<keyword evidence="2" id="KW-0479">Metal-binding</keyword>
<dbReference type="SUPFAM" id="SSF56784">
    <property type="entry name" value="HAD-like"/>
    <property type="match status" value="1"/>
</dbReference>
<comment type="caution">
    <text evidence="5">The sequence shown here is derived from an EMBL/GenBank/DDBJ whole genome shotgun (WGS) entry which is preliminary data.</text>
</comment>
<dbReference type="AlphaFoldDB" id="A0A1G2EVS6"/>
<evidence type="ECO:0000256" key="2">
    <source>
        <dbReference type="ARBA" id="ARBA00022723"/>
    </source>
</evidence>
<reference evidence="5 6" key="1">
    <citation type="journal article" date="2016" name="Nat. Commun.">
        <title>Thousands of microbial genomes shed light on interconnected biogeochemical processes in an aquifer system.</title>
        <authorList>
            <person name="Anantharaman K."/>
            <person name="Brown C.T."/>
            <person name="Hug L.A."/>
            <person name="Sharon I."/>
            <person name="Castelle C.J."/>
            <person name="Probst A.J."/>
            <person name="Thomas B.C."/>
            <person name="Singh A."/>
            <person name="Wilkins M.J."/>
            <person name="Karaoz U."/>
            <person name="Brodie E.L."/>
            <person name="Williams K.H."/>
            <person name="Hubbard S.S."/>
            <person name="Banfield J.F."/>
        </authorList>
    </citation>
    <scope>NUCLEOTIDE SEQUENCE [LARGE SCALE GENOMIC DNA]</scope>
</reference>